<evidence type="ECO:0000313" key="10">
    <source>
        <dbReference type="EMBL" id="TXS90773.1"/>
    </source>
</evidence>
<keyword evidence="11" id="KW-1185">Reference proteome</keyword>
<proteinExistence type="inferred from homology"/>
<dbReference type="InterPro" id="IPR024079">
    <property type="entry name" value="MetalloPept_cat_dom_sf"/>
</dbReference>
<comment type="cofactor">
    <cofactor evidence="1">
        <name>Zn(2+)</name>
        <dbReference type="ChEBI" id="CHEBI:29105"/>
    </cofactor>
</comment>
<evidence type="ECO:0000256" key="2">
    <source>
        <dbReference type="ARBA" id="ARBA00007357"/>
    </source>
</evidence>
<dbReference type="GO" id="GO:0005886">
    <property type="term" value="C:plasma membrane"/>
    <property type="evidence" value="ECO:0007669"/>
    <property type="project" value="TreeGrafter"/>
</dbReference>
<keyword evidence="5" id="KW-0378">Hydrolase</keyword>
<feature type="domain" description="Peptidase M13 C-terminal" evidence="8">
    <location>
        <begin position="531"/>
        <end position="723"/>
    </location>
</feature>
<keyword evidence="7" id="KW-0482">Metalloprotease</keyword>
<dbReference type="InterPro" id="IPR000718">
    <property type="entry name" value="Peptidase_M13"/>
</dbReference>
<keyword evidence="6" id="KW-0862">Zinc</keyword>
<comment type="similarity">
    <text evidence="2">Belongs to the peptidase M13 family.</text>
</comment>
<dbReference type="PANTHER" id="PTHR11733:SF167">
    <property type="entry name" value="FI17812P1-RELATED"/>
    <property type="match status" value="1"/>
</dbReference>
<evidence type="ECO:0000256" key="4">
    <source>
        <dbReference type="ARBA" id="ARBA00022723"/>
    </source>
</evidence>
<sequence>MRTQTQRGRRRLLSSVGNLQPDNRNLPMRSPSTIPLILTACLLHSVGLQAEQSTPSIVAGGGEQRSDVGFSTRHMDLSADPRKDFTRYAIGGWLDHTEIPDDKLQITAANALLDTLDERLLTIARSAADATTDRKKGNVQLVGDLYTSGMDMKARDERGTRPIQDFLAAVEAAETPAQIAEVSARMELELGSSPFFSVEVGPDSKDRHLNSLRISTDVGSRGFLLNRNEYTSENNQAIRDQNVATKATLFEMTGDSPEVAQQRAVTVMAIEQALAAGTMTPVQASDPVATYNSVTIDKLQAMLPAIDMGVYFKALGVTPPESVIVTDPESIKSMQETLAGLSGEDLKSLMRSHVIWKSASLLGSNFHDILNEYQRVKYGLPKMPPMEKEIVGAIGVLMAHPISRLYVEEYFDPAQRNAVVDMMARIQTEFRHRIDGNAWLTDSTKATAAAKLAKIQVKVGYPENEDDWIDYSDVAIAADDFYGNINRLREFNKRRNLAQLGRPVEIDQFTVPGKITPISMNAAIHQGFLVVYVTAAFIQPPYYVKTNDAAANFGSLGAVVGHELTHAFDSKGRNYDVSGNLNDWWTPEDAAEFKKRAEVLVGQYNEYEVAPGVKVNGALTLSENIADLGGMTLAYNALQTYMKENGRLPDQDGLSPEQRFFIAWAQAWMAKSRVEALKMLVATDPHSPSEVRSFGPAVNMDGFYQAFGITEGDPMWKAPEERVTIW</sequence>
<dbReference type="GO" id="GO:0016485">
    <property type="term" value="P:protein processing"/>
    <property type="evidence" value="ECO:0007669"/>
    <property type="project" value="TreeGrafter"/>
</dbReference>
<feature type="domain" description="Peptidase M13 N-terminal" evidence="9">
    <location>
        <begin position="81"/>
        <end position="462"/>
    </location>
</feature>
<keyword evidence="3" id="KW-0645">Protease</keyword>
<evidence type="ECO:0000259" key="9">
    <source>
        <dbReference type="Pfam" id="PF05649"/>
    </source>
</evidence>
<evidence type="ECO:0000256" key="3">
    <source>
        <dbReference type="ARBA" id="ARBA00022670"/>
    </source>
</evidence>
<dbReference type="InterPro" id="IPR042089">
    <property type="entry name" value="Peptidase_M13_dom_2"/>
</dbReference>
<evidence type="ECO:0000259" key="8">
    <source>
        <dbReference type="Pfam" id="PF01431"/>
    </source>
</evidence>
<dbReference type="PANTHER" id="PTHR11733">
    <property type="entry name" value="ZINC METALLOPROTEASE FAMILY M13 NEPRILYSIN-RELATED"/>
    <property type="match status" value="1"/>
</dbReference>
<dbReference type="InterPro" id="IPR008753">
    <property type="entry name" value="Peptidase_M13_N"/>
</dbReference>
<dbReference type="Pfam" id="PF01431">
    <property type="entry name" value="Peptidase_M13"/>
    <property type="match status" value="1"/>
</dbReference>
<dbReference type="EMBL" id="VRZA01000007">
    <property type="protein sequence ID" value="TXS90773.1"/>
    <property type="molecule type" value="Genomic_DNA"/>
</dbReference>
<evidence type="ECO:0000256" key="7">
    <source>
        <dbReference type="ARBA" id="ARBA00023049"/>
    </source>
</evidence>
<dbReference type="PRINTS" id="PR00786">
    <property type="entry name" value="NEPRILYSIN"/>
</dbReference>
<dbReference type="Pfam" id="PF05649">
    <property type="entry name" value="Peptidase_M13_N"/>
    <property type="match status" value="1"/>
</dbReference>
<evidence type="ECO:0000313" key="11">
    <source>
        <dbReference type="Proteomes" id="UP000321039"/>
    </source>
</evidence>
<dbReference type="InterPro" id="IPR018497">
    <property type="entry name" value="Peptidase_M13_C"/>
</dbReference>
<organism evidence="10 11">
    <name type="scientific">Parahaliea maris</name>
    <dbReference type="NCBI Taxonomy" id="2716870"/>
    <lineage>
        <taxon>Bacteria</taxon>
        <taxon>Pseudomonadati</taxon>
        <taxon>Pseudomonadota</taxon>
        <taxon>Gammaproteobacteria</taxon>
        <taxon>Cellvibrionales</taxon>
        <taxon>Halieaceae</taxon>
        <taxon>Parahaliea</taxon>
    </lineage>
</organism>
<accession>A0A5C8ZQK9</accession>
<gene>
    <name evidence="10" type="ORF">FV139_17500</name>
</gene>
<protein>
    <submittedName>
        <fullName evidence="10">M13 family metallopeptidase</fullName>
    </submittedName>
</protein>
<dbReference type="SUPFAM" id="SSF55486">
    <property type="entry name" value="Metalloproteases ('zincins'), catalytic domain"/>
    <property type="match status" value="1"/>
</dbReference>
<dbReference type="Gene3D" id="1.10.1380.10">
    <property type="entry name" value="Neutral endopeptidase , domain2"/>
    <property type="match status" value="1"/>
</dbReference>
<dbReference type="PROSITE" id="PS51885">
    <property type="entry name" value="NEPRILYSIN"/>
    <property type="match status" value="1"/>
</dbReference>
<evidence type="ECO:0000256" key="5">
    <source>
        <dbReference type="ARBA" id="ARBA00022801"/>
    </source>
</evidence>
<dbReference type="GO" id="GO:0046872">
    <property type="term" value="F:metal ion binding"/>
    <property type="evidence" value="ECO:0007669"/>
    <property type="project" value="UniProtKB-KW"/>
</dbReference>
<dbReference type="AlphaFoldDB" id="A0A5C8ZQK9"/>
<evidence type="ECO:0000256" key="6">
    <source>
        <dbReference type="ARBA" id="ARBA00022833"/>
    </source>
</evidence>
<dbReference type="CDD" id="cd08662">
    <property type="entry name" value="M13"/>
    <property type="match status" value="1"/>
</dbReference>
<comment type="caution">
    <text evidence="10">The sequence shown here is derived from an EMBL/GenBank/DDBJ whole genome shotgun (WGS) entry which is preliminary data.</text>
</comment>
<dbReference type="Proteomes" id="UP000321039">
    <property type="component" value="Unassembled WGS sequence"/>
</dbReference>
<dbReference type="GO" id="GO:0004222">
    <property type="term" value="F:metalloendopeptidase activity"/>
    <property type="evidence" value="ECO:0007669"/>
    <property type="project" value="InterPro"/>
</dbReference>
<reference evidence="10 11" key="1">
    <citation type="submission" date="2019-08" db="EMBL/GenBank/DDBJ databases">
        <title>Parahaliea maris sp. nov., isolated from the surface seawater.</title>
        <authorList>
            <person name="Liu Y."/>
        </authorList>
    </citation>
    <scope>NUCLEOTIDE SEQUENCE [LARGE SCALE GENOMIC DNA]</scope>
    <source>
        <strain evidence="10 11">HSLHS9</strain>
    </source>
</reference>
<evidence type="ECO:0000256" key="1">
    <source>
        <dbReference type="ARBA" id="ARBA00001947"/>
    </source>
</evidence>
<keyword evidence="4" id="KW-0479">Metal-binding</keyword>
<name>A0A5C8ZQK9_9GAMM</name>
<dbReference type="Gene3D" id="3.40.390.10">
    <property type="entry name" value="Collagenase (Catalytic Domain)"/>
    <property type="match status" value="1"/>
</dbReference>